<proteinExistence type="inferred from homology"/>
<evidence type="ECO:0000313" key="4">
    <source>
        <dbReference type="EMBL" id="TMO74068.1"/>
    </source>
</evidence>
<evidence type="ECO:0000313" key="3">
    <source>
        <dbReference type="EMBL" id="TMO68070.1"/>
    </source>
</evidence>
<dbReference type="PANTHER" id="PTHR43597">
    <property type="entry name" value="SULFUR ACCEPTOR PROTEIN CSDE"/>
    <property type="match status" value="1"/>
</dbReference>
<evidence type="ECO:0000256" key="1">
    <source>
        <dbReference type="ARBA" id="ARBA00010282"/>
    </source>
</evidence>
<dbReference type="EMBL" id="PNBW01000051">
    <property type="protein sequence ID" value="TMO74068.1"/>
    <property type="molecule type" value="Genomic_DNA"/>
</dbReference>
<dbReference type="InterPro" id="IPR003808">
    <property type="entry name" value="Fe-S_metab-assoc_dom"/>
</dbReference>
<dbReference type="SUPFAM" id="SSF82649">
    <property type="entry name" value="SufE/NifU"/>
    <property type="match status" value="1"/>
</dbReference>
<sequence length="134" mass="15122">MNYQDIRNTLVASRSWQQSYREIMMLAKQLPSLPDCLKTDDSLIKGCESKVWLHIDLDEDQQNLILVGDSDTRIVKGLFAIIISMYSGISPAHAKEVDAYAEFETLGLIKHLSPSRGNGVRAIIETIQSKLSQW</sequence>
<dbReference type="Proteomes" id="UP000307217">
    <property type="component" value="Unassembled WGS sequence"/>
</dbReference>
<reference evidence="3 6" key="1">
    <citation type="submission" date="2018-01" db="EMBL/GenBank/DDBJ databases">
        <authorList>
            <person name="Paulsen S."/>
            <person name="Gram L.K."/>
        </authorList>
    </citation>
    <scope>NUCLEOTIDE SEQUENCE [LARGE SCALE GENOMIC DNA]</scope>
    <source>
        <strain evidence="3 6">S3790</strain>
        <strain evidence="4">S3895</strain>
    </source>
</reference>
<evidence type="ECO:0000313" key="5">
    <source>
        <dbReference type="Proteomes" id="UP000307164"/>
    </source>
</evidence>
<dbReference type="Proteomes" id="UP000307164">
    <property type="component" value="Unassembled WGS sequence"/>
</dbReference>
<dbReference type="AlphaFoldDB" id="A0A5S3V8D8"/>
<feature type="domain" description="Fe-S metabolism associated" evidence="2">
    <location>
        <begin position="12"/>
        <end position="129"/>
    </location>
</feature>
<accession>A0A5S3V8D8</accession>
<dbReference type="RefSeq" id="WP_138591992.1">
    <property type="nucleotide sequence ID" value="NZ_PNBW01000051.1"/>
</dbReference>
<dbReference type="Gene3D" id="3.90.1010.10">
    <property type="match status" value="1"/>
</dbReference>
<name>A0A5S3V8D8_9GAMM</name>
<dbReference type="Pfam" id="PF02657">
    <property type="entry name" value="SufE"/>
    <property type="match status" value="1"/>
</dbReference>
<dbReference type="OrthoDB" id="9799320at2"/>
<keyword evidence="5" id="KW-1185">Reference proteome</keyword>
<reference evidence="3" key="3">
    <citation type="submission" date="2019-09" db="EMBL/GenBank/DDBJ databases">
        <title>Co-occurence of chitin degradation, pigmentation and bioactivity in marine Pseudoalteromonas.</title>
        <authorList>
            <person name="Sonnenschein E.C."/>
            <person name="Bech P.K."/>
        </authorList>
    </citation>
    <scope>NUCLEOTIDE SEQUENCE</scope>
    <source>
        <strain evidence="3">S3790</strain>
    </source>
</reference>
<comment type="similarity">
    <text evidence="1">Belongs to the SufE family.</text>
</comment>
<reference evidence="5 6" key="2">
    <citation type="submission" date="2019-06" db="EMBL/GenBank/DDBJ databases">
        <title>Co-occurence of chitin degradation, pigmentation and bioactivity in marine Pseudoalteromonas.</title>
        <authorList>
            <person name="Sonnenschein E.C."/>
            <person name="Bech P.K."/>
        </authorList>
    </citation>
    <scope>NUCLEOTIDE SEQUENCE [LARGE SCALE GENOMIC DNA]</scope>
    <source>
        <strain evidence="6">S3790</strain>
        <strain evidence="4 5">S3895</strain>
    </source>
</reference>
<organism evidence="3 6">
    <name type="scientific">Pseudoalteromonas aurantia</name>
    <dbReference type="NCBI Taxonomy" id="43654"/>
    <lineage>
        <taxon>Bacteria</taxon>
        <taxon>Pseudomonadati</taxon>
        <taxon>Pseudomonadota</taxon>
        <taxon>Gammaproteobacteria</taxon>
        <taxon>Alteromonadales</taxon>
        <taxon>Pseudoalteromonadaceae</taxon>
        <taxon>Pseudoalteromonas</taxon>
    </lineage>
</organism>
<evidence type="ECO:0000313" key="6">
    <source>
        <dbReference type="Proteomes" id="UP000307217"/>
    </source>
</evidence>
<dbReference type="PANTHER" id="PTHR43597:SF5">
    <property type="entry name" value="SUFE-LIKE PROTEIN 2, CHLOROPLASTIC"/>
    <property type="match status" value="1"/>
</dbReference>
<comment type="caution">
    <text evidence="3">The sequence shown here is derived from an EMBL/GenBank/DDBJ whole genome shotgun (WGS) entry which is preliminary data.</text>
</comment>
<gene>
    <name evidence="3" type="ORF">CWC19_11430</name>
    <name evidence="4" type="ORF">CWC20_11585</name>
</gene>
<dbReference type="EMBL" id="PNBX01000046">
    <property type="protein sequence ID" value="TMO68070.1"/>
    <property type="molecule type" value="Genomic_DNA"/>
</dbReference>
<evidence type="ECO:0000259" key="2">
    <source>
        <dbReference type="Pfam" id="PF02657"/>
    </source>
</evidence>
<protein>
    <submittedName>
        <fullName evidence="3">SufE protein</fullName>
    </submittedName>
</protein>